<reference evidence="1 2" key="4">
    <citation type="journal article" date="2011" name="BMC Genomics">
        <title>RNA-Seq improves annotation of protein-coding genes in the cucumber genome.</title>
        <authorList>
            <person name="Li Z."/>
            <person name="Zhang Z."/>
            <person name="Yan P."/>
            <person name="Huang S."/>
            <person name="Fei Z."/>
            <person name="Lin K."/>
        </authorList>
    </citation>
    <scope>NUCLEOTIDE SEQUENCE [LARGE SCALE GENOMIC DNA]</scope>
    <source>
        <strain evidence="2">cv. 9930</strain>
    </source>
</reference>
<keyword evidence="2" id="KW-1185">Reference proteome</keyword>
<dbReference type="AlphaFoldDB" id="A0A0A0KQE1"/>
<reference evidence="1 2" key="2">
    <citation type="journal article" date="2009" name="PLoS ONE">
        <title>An integrated genetic and cytogenetic map of the cucumber genome.</title>
        <authorList>
            <person name="Ren Y."/>
            <person name="Zhang Z."/>
            <person name="Liu J."/>
            <person name="Staub J.E."/>
            <person name="Han Y."/>
            <person name="Cheng Z."/>
            <person name="Li X."/>
            <person name="Lu J."/>
            <person name="Miao H."/>
            <person name="Kang H."/>
            <person name="Xie B."/>
            <person name="Gu X."/>
            <person name="Wang X."/>
            <person name="Du Y."/>
            <person name="Jin W."/>
            <person name="Huang S."/>
        </authorList>
    </citation>
    <scope>NUCLEOTIDE SEQUENCE [LARGE SCALE GENOMIC DNA]</scope>
    <source>
        <strain evidence="2">cv. 9930</strain>
    </source>
</reference>
<proteinExistence type="predicted"/>
<name>A0A0A0KQE1_CUCSA</name>
<organism evidence="1 2">
    <name type="scientific">Cucumis sativus</name>
    <name type="common">Cucumber</name>
    <dbReference type="NCBI Taxonomy" id="3659"/>
    <lineage>
        <taxon>Eukaryota</taxon>
        <taxon>Viridiplantae</taxon>
        <taxon>Streptophyta</taxon>
        <taxon>Embryophyta</taxon>
        <taxon>Tracheophyta</taxon>
        <taxon>Spermatophyta</taxon>
        <taxon>Magnoliopsida</taxon>
        <taxon>eudicotyledons</taxon>
        <taxon>Gunneridae</taxon>
        <taxon>Pentapetalae</taxon>
        <taxon>rosids</taxon>
        <taxon>fabids</taxon>
        <taxon>Cucurbitales</taxon>
        <taxon>Cucurbitaceae</taxon>
        <taxon>Benincaseae</taxon>
        <taxon>Cucumis</taxon>
    </lineage>
</organism>
<protein>
    <submittedName>
        <fullName evidence="1">Uncharacterized protein</fullName>
    </submittedName>
</protein>
<accession>A0A0A0KQE1</accession>
<dbReference type="EMBL" id="CM002926">
    <property type="protein sequence ID" value="KGN51084.1"/>
    <property type="molecule type" value="Genomic_DNA"/>
</dbReference>
<dbReference type="Proteomes" id="UP000029981">
    <property type="component" value="Chromosome 5"/>
</dbReference>
<evidence type="ECO:0000313" key="1">
    <source>
        <dbReference type="EMBL" id="KGN51084.1"/>
    </source>
</evidence>
<dbReference type="Gramene" id="KGN51084">
    <property type="protein sequence ID" value="KGN51084"/>
    <property type="gene ID" value="Csa_5G431520"/>
</dbReference>
<reference evidence="1 2" key="3">
    <citation type="journal article" date="2010" name="BMC Genomics">
        <title>Transcriptome sequencing and comparative analysis of cucumber flowers with different sex types.</title>
        <authorList>
            <person name="Guo S."/>
            <person name="Zheng Y."/>
            <person name="Joung J.G."/>
            <person name="Liu S."/>
            <person name="Zhang Z."/>
            <person name="Crasta O.R."/>
            <person name="Sobral B.W."/>
            <person name="Xu Y."/>
            <person name="Huang S."/>
            <person name="Fei Z."/>
        </authorList>
    </citation>
    <scope>NUCLEOTIDE SEQUENCE [LARGE SCALE GENOMIC DNA]</scope>
    <source>
        <strain evidence="2">cv. 9930</strain>
    </source>
</reference>
<gene>
    <name evidence="1" type="ORF">Csa_5G431520</name>
</gene>
<sequence>MLLSQQRGSFLFPTISNVVCHRQSSPTVHLRNSSSAVGDIFSSYSSSSSSSFPFLSFGFLRYSSSSQPSISDPSTLESIFIQRRADDDSGHLGSVVSR</sequence>
<evidence type="ECO:0000313" key="2">
    <source>
        <dbReference type="Proteomes" id="UP000029981"/>
    </source>
</evidence>
<reference evidence="1 2" key="1">
    <citation type="journal article" date="2009" name="Nat. Genet.">
        <title>The genome of the cucumber, Cucumis sativus L.</title>
        <authorList>
            <person name="Huang S."/>
            <person name="Li R."/>
            <person name="Zhang Z."/>
            <person name="Li L."/>
            <person name="Gu X."/>
            <person name="Fan W."/>
            <person name="Lucas W.J."/>
            <person name="Wang X."/>
            <person name="Xie B."/>
            <person name="Ni P."/>
            <person name="Ren Y."/>
            <person name="Zhu H."/>
            <person name="Li J."/>
            <person name="Lin K."/>
            <person name="Jin W."/>
            <person name="Fei Z."/>
            <person name="Li G."/>
            <person name="Staub J."/>
            <person name="Kilian A."/>
            <person name="van der Vossen E.A."/>
            <person name="Wu Y."/>
            <person name="Guo J."/>
            <person name="He J."/>
            <person name="Jia Z."/>
            <person name="Ren Y."/>
            <person name="Tian G."/>
            <person name="Lu Y."/>
            <person name="Ruan J."/>
            <person name="Qian W."/>
            <person name="Wang M."/>
            <person name="Huang Q."/>
            <person name="Li B."/>
            <person name="Xuan Z."/>
            <person name="Cao J."/>
            <person name="Asan"/>
            <person name="Wu Z."/>
            <person name="Zhang J."/>
            <person name="Cai Q."/>
            <person name="Bai Y."/>
            <person name="Zhao B."/>
            <person name="Han Y."/>
            <person name="Li Y."/>
            <person name="Li X."/>
            <person name="Wang S."/>
            <person name="Shi Q."/>
            <person name="Liu S."/>
            <person name="Cho W.K."/>
            <person name="Kim J.Y."/>
            <person name="Xu Y."/>
            <person name="Heller-Uszynska K."/>
            <person name="Miao H."/>
            <person name="Cheng Z."/>
            <person name="Zhang S."/>
            <person name="Wu J."/>
            <person name="Yang Y."/>
            <person name="Kang H."/>
            <person name="Li M."/>
            <person name="Liang H."/>
            <person name="Ren X."/>
            <person name="Shi Z."/>
            <person name="Wen M."/>
            <person name="Jian M."/>
            <person name="Yang H."/>
            <person name="Zhang G."/>
            <person name="Yang Z."/>
            <person name="Chen R."/>
            <person name="Liu S."/>
            <person name="Li J."/>
            <person name="Ma L."/>
            <person name="Liu H."/>
            <person name="Zhou Y."/>
            <person name="Zhao J."/>
            <person name="Fang X."/>
            <person name="Li G."/>
            <person name="Fang L."/>
            <person name="Li Y."/>
            <person name="Liu D."/>
            <person name="Zheng H."/>
            <person name="Zhang Y."/>
            <person name="Qin N."/>
            <person name="Li Z."/>
            <person name="Yang G."/>
            <person name="Yang S."/>
            <person name="Bolund L."/>
            <person name="Kristiansen K."/>
            <person name="Zheng H."/>
            <person name="Li S."/>
            <person name="Zhang X."/>
            <person name="Yang H."/>
            <person name="Wang J."/>
            <person name="Sun R."/>
            <person name="Zhang B."/>
            <person name="Jiang S."/>
            <person name="Wang J."/>
            <person name="Du Y."/>
            <person name="Li S."/>
        </authorList>
    </citation>
    <scope>NUCLEOTIDE SEQUENCE [LARGE SCALE GENOMIC DNA]</scope>
    <source>
        <strain evidence="2">cv. 9930</strain>
    </source>
</reference>